<comment type="catalytic activity">
    <reaction evidence="10">
        <text>L-histidinol phosphate + 2-oxoglutarate = 3-(imidazol-4-yl)-2-oxopropyl phosphate + L-glutamate</text>
        <dbReference type="Rhea" id="RHEA:23744"/>
        <dbReference type="ChEBI" id="CHEBI:16810"/>
        <dbReference type="ChEBI" id="CHEBI:29985"/>
        <dbReference type="ChEBI" id="CHEBI:57766"/>
        <dbReference type="ChEBI" id="CHEBI:57980"/>
        <dbReference type="EC" id="2.6.1.9"/>
    </reaction>
</comment>
<evidence type="ECO:0000259" key="11">
    <source>
        <dbReference type="Pfam" id="PF00155"/>
    </source>
</evidence>
<dbReference type="Pfam" id="PF00155">
    <property type="entry name" value="Aminotran_1_2"/>
    <property type="match status" value="1"/>
</dbReference>
<protein>
    <recommendedName>
        <fullName evidence="3">histidinol-phosphate transaminase</fullName>
        <ecNumber evidence="3">2.6.1.9</ecNumber>
    </recommendedName>
    <alternativeName>
        <fullName evidence="9">Imidazole acetol-phosphate transaminase</fullName>
    </alternativeName>
</protein>
<evidence type="ECO:0000256" key="9">
    <source>
        <dbReference type="ARBA" id="ARBA00030262"/>
    </source>
</evidence>
<keyword evidence="8" id="KW-0368">Histidine biosynthesis</keyword>
<keyword evidence="4" id="KW-0032">Aminotransferase</keyword>
<dbReference type="GO" id="GO:0000105">
    <property type="term" value="P:L-histidine biosynthetic process"/>
    <property type="evidence" value="ECO:0007669"/>
    <property type="project" value="UniProtKB-KW"/>
</dbReference>
<dbReference type="EC" id="2.6.1.9" evidence="3"/>
<reference evidence="12 13" key="1">
    <citation type="journal article" date="2023" name="Nat. Commun.">
        <title>Origin of minicircular mitochondrial genomes in red algae.</title>
        <authorList>
            <person name="Lee Y."/>
            <person name="Cho C.H."/>
            <person name="Lee Y.M."/>
            <person name="Park S.I."/>
            <person name="Yang J.H."/>
            <person name="West J.A."/>
            <person name="Bhattacharya D."/>
            <person name="Yoon H.S."/>
        </authorList>
    </citation>
    <scope>NUCLEOTIDE SEQUENCE [LARGE SCALE GENOMIC DNA]</scope>
    <source>
        <strain evidence="12 13">CCMP1338</strain>
        <tissue evidence="12">Whole cell</tissue>
    </source>
</reference>
<evidence type="ECO:0000256" key="10">
    <source>
        <dbReference type="ARBA" id="ARBA00047481"/>
    </source>
</evidence>
<evidence type="ECO:0000256" key="2">
    <source>
        <dbReference type="ARBA" id="ARBA00005011"/>
    </source>
</evidence>
<dbReference type="GO" id="GO:0004400">
    <property type="term" value="F:histidinol-phosphate transaminase activity"/>
    <property type="evidence" value="ECO:0007669"/>
    <property type="project" value="UniProtKB-EC"/>
</dbReference>
<evidence type="ECO:0000313" key="13">
    <source>
        <dbReference type="Proteomes" id="UP001157974"/>
    </source>
</evidence>
<comment type="pathway">
    <text evidence="2">Amino-acid biosynthesis; L-histidine biosynthesis; L-histidine from 5-phospho-alpha-D-ribose 1-diphosphate: step 7/9.</text>
</comment>
<dbReference type="HAMAP" id="MF_01023">
    <property type="entry name" value="HisC_aminotrans_2"/>
    <property type="match status" value="1"/>
</dbReference>
<evidence type="ECO:0000313" key="12">
    <source>
        <dbReference type="EMBL" id="KAJ8900907.1"/>
    </source>
</evidence>
<dbReference type="PANTHER" id="PTHR42885">
    <property type="entry name" value="HISTIDINOL-PHOSPHATE AMINOTRANSFERASE-RELATED"/>
    <property type="match status" value="1"/>
</dbReference>
<keyword evidence="5" id="KW-0028">Amino-acid biosynthesis</keyword>
<keyword evidence="7" id="KW-0663">Pyridoxal phosphate</keyword>
<dbReference type="InterPro" id="IPR015422">
    <property type="entry name" value="PyrdxlP-dep_Trfase_small"/>
</dbReference>
<organism evidence="12 13">
    <name type="scientific">Rhodosorus marinus</name>
    <dbReference type="NCBI Taxonomy" id="101924"/>
    <lineage>
        <taxon>Eukaryota</taxon>
        <taxon>Rhodophyta</taxon>
        <taxon>Stylonematophyceae</taxon>
        <taxon>Stylonematales</taxon>
        <taxon>Stylonemataceae</taxon>
        <taxon>Rhodosorus</taxon>
    </lineage>
</organism>
<gene>
    <name evidence="12" type="ORF">NDN08_000206</name>
</gene>
<dbReference type="AlphaFoldDB" id="A0AAV8UI85"/>
<dbReference type="EMBL" id="JAMWBK010000013">
    <property type="protein sequence ID" value="KAJ8900907.1"/>
    <property type="molecule type" value="Genomic_DNA"/>
</dbReference>
<dbReference type="GO" id="GO:0030170">
    <property type="term" value="F:pyridoxal phosphate binding"/>
    <property type="evidence" value="ECO:0007669"/>
    <property type="project" value="InterPro"/>
</dbReference>
<proteinExistence type="inferred from homology"/>
<dbReference type="InterPro" id="IPR004839">
    <property type="entry name" value="Aminotransferase_I/II_large"/>
</dbReference>
<dbReference type="SUPFAM" id="SSF53383">
    <property type="entry name" value="PLP-dependent transferases"/>
    <property type="match status" value="1"/>
</dbReference>
<evidence type="ECO:0000256" key="7">
    <source>
        <dbReference type="ARBA" id="ARBA00022898"/>
    </source>
</evidence>
<evidence type="ECO:0000256" key="5">
    <source>
        <dbReference type="ARBA" id="ARBA00022605"/>
    </source>
</evidence>
<keyword evidence="13" id="KW-1185">Reference proteome</keyword>
<name>A0AAV8UI85_9RHOD</name>
<dbReference type="InterPro" id="IPR005861">
    <property type="entry name" value="HisP_aminotrans"/>
</dbReference>
<dbReference type="PANTHER" id="PTHR42885:SF2">
    <property type="entry name" value="HISTIDINOL-PHOSPHATE AMINOTRANSFERASE"/>
    <property type="match status" value="1"/>
</dbReference>
<comment type="cofactor">
    <cofactor evidence="1">
        <name>pyridoxal 5'-phosphate</name>
        <dbReference type="ChEBI" id="CHEBI:597326"/>
    </cofactor>
</comment>
<evidence type="ECO:0000256" key="6">
    <source>
        <dbReference type="ARBA" id="ARBA00022679"/>
    </source>
</evidence>
<feature type="domain" description="Aminotransferase class I/classII large" evidence="11">
    <location>
        <begin position="81"/>
        <end position="408"/>
    </location>
</feature>
<keyword evidence="6" id="KW-0808">Transferase</keyword>
<comment type="caution">
    <text evidence="12">The sequence shown here is derived from an EMBL/GenBank/DDBJ whole genome shotgun (WGS) entry which is preliminary data.</text>
</comment>
<dbReference type="CDD" id="cd00609">
    <property type="entry name" value="AAT_like"/>
    <property type="match status" value="1"/>
</dbReference>
<evidence type="ECO:0000256" key="3">
    <source>
        <dbReference type="ARBA" id="ARBA00012748"/>
    </source>
</evidence>
<dbReference type="InterPro" id="IPR015421">
    <property type="entry name" value="PyrdxlP-dep_Trfase_major"/>
</dbReference>
<dbReference type="Gene3D" id="3.90.1150.10">
    <property type="entry name" value="Aspartate Aminotransferase, domain 1"/>
    <property type="match status" value="1"/>
</dbReference>
<dbReference type="InterPro" id="IPR015424">
    <property type="entry name" value="PyrdxlP-dep_Trfase"/>
</dbReference>
<evidence type="ECO:0000256" key="8">
    <source>
        <dbReference type="ARBA" id="ARBA00023102"/>
    </source>
</evidence>
<evidence type="ECO:0000256" key="1">
    <source>
        <dbReference type="ARBA" id="ARBA00001933"/>
    </source>
</evidence>
<evidence type="ECO:0000256" key="4">
    <source>
        <dbReference type="ARBA" id="ARBA00022576"/>
    </source>
</evidence>
<dbReference type="NCBIfam" id="TIGR01141">
    <property type="entry name" value="hisC"/>
    <property type="match status" value="1"/>
</dbReference>
<dbReference type="Gene3D" id="3.40.640.10">
    <property type="entry name" value="Type I PLP-dependent aspartate aminotransferase-like (Major domain)"/>
    <property type="match status" value="1"/>
</dbReference>
<sequence length="411" mass="45928">MNCFCWFGGVSLDKTFLDRCSASRRGSMRWTMKESQPGEARVLEDFDVEDGVRPELKSMDAYIPILPYEILAERLGRDPADIVKLDANENSFGPSPAVAKALAEAKYLHIYPDPESVRLREALAEYTSVGMEHILVGAGADELIDLLFRLLITPGQGETVVNFPPTFGMYKFDADVNGAEVVALTRSSKDFSIPIDEVEDLFARASKPPKMLFVTSPNNPDGSSISDEVLKRLLRLPTLVVLDEAYYEFSDDNRITWVKDHNNLVVLRTFSKWAALAGMRVGYGAFPLSIIKHLWKIKQPYNVTVASQIAAEASLGDKGNLLEKVDKLIAQRHEFYHRIKSLDWLTPYPSQSNYVLCRVAGGRTAAGIKKELSDRGILIRYYTSAGLRDCIRISMGTPEDMEKLYAALSDI</sequence>
<dbReference type="Proteomes" id="UP001157974">
    <property type="component" value="Unassembled WGS sequence"/>
</dbReference>
<accession>A0AAV8UI85</accession>